<comment type="subcellular location">
    <subcellularLocation>
        <location evidence="1">Nucleus</location>
    </subcellularLocation>
</comment>
<feature type="region of interest" description="Disordered" evidence="5">
    <location>
        <begin position="217"/>
        <end position="386"/>
    </location>
</feature>
<dbReference type="SUPFAM" id="SSF54928">
    <property type="entry name" value="RNA-binding domain, RBD"/>
    <property type="match status" value="1"/>
</dbReference>
<dbReference type="InterPro" id="IPR012677">
    <property type="entry name" value="Nucleotide-bd_a/b_plait_sf"/>
</dbReference>
<feature type="compositionally biased region" description="Basic and acidic residues" evidence="5">
    <location>
        <begin position="362"/>
        <end position="386"/>
    </location>
</feature>
<name>A0A3S3QC47_9ACAR</name>
<feature type="region of interest" description="Disordered" evidence="5">
    <location>
        <begin position="1"/>
        <end position="31"/>
    </location>
</feature>
<sequence>MVQESKTRASNDCESKSGEISNAKTAKKDKRQEPLLSKVVVRHLPPSMTEEQFLEQVSPIPDHNYFYLAKADLSLGPFAFCRAYINFIHQEDIFIFKDKFDGYVFVDNKGNEYPAIVEFAPFQKLPRRRVGINGMPVSAEKRDSKSGTIEQDSDYIKFLECLQQSKSEANLPSAEVYLEEIEAREKELKANHGCPKVTTPLIEYLRQRKAERLRLREERREERKRQQELRRQREEEKRKKEVFPNSSGKKVLSAKEKSEEKERHSSDVPTFTVKVFQNSERGKNEKPKTDSGNANNKVSEHDTNKQQSEQKDMQNAENSNQTEKSEEHKPFESQRRMRNKDRPAIEIYRPAARRFASSSSTEAKDRHESSSSSHRENTRFDQKNDRSVRVTKAAFLESFSKQKGMDENILSHWKETT</sequence>
<accession>A0A3S3QC47</accession>
<dbReference type="Pfam" id="PF03467">
    <property type="entry name" value="Smg4_UPF3"/>
    <property type="match status" value="1"/>
</dbReference>
<feature type="compositionally biased region" description="Basic and acidic residues" evidence="5">
    <location>
        <begin position="1"/>
        <end position="17"/>
    </location>
</feature>
<evidence type="ECO:0000313" key="7">
    <source>
        <dbReference type="EMBL" id="RWS06953.1"/>
    </source>
</evidence>
<dbReference type="FunFam" id="3.30.70.330:FF:000717">
    <property type="entry name" value="regulator of nonsense transcripts 3B"/>
    <property type="match status" value="1"/>
</dbReference>
<keyword evidence="3" id="KW-0866">Nonsense-mediated mRNA decay</keyword>
<dbReference type="AlphaFoldDB" id="A0A3S3QC47"/>
<dbReference type="GO" id="GO:0000184">
    <property type="term" value="P:nuclear-transcribed mRNA catabolic process, nonsense-mediated decay"/>
    <property type="evidence" value="ECO:0007669"/>
    <property type="project" value="UniProtKB-KW"/>
</dbReference>
<dbReference type="GO" id="GO:0005737">
    <property type="term" value="C:cytoplasm"/>
    <property type="evidence" value="ECO:0007669"/>
    <property type="project" value="TreeGrafter"/>
</dbReference>
<gene>
    <name evidence="7" type="ORF">B4U79_02766</name>
</gene>
<proteinExistence type="inferred from homology"/>
<dbReference type="OrthoDB" id="18087at2759"/>
<protein>
    <submittedName>
        <fullName evidence="7">Regulator of nonsense transcripts 3A-like protein</fullName>
    </submittedName>
</protein>
<dbReference type="EMBL" id="NCKU01003769">
    <property type="protein sequence ID" value="RWS06953.1"/>
    <property type="molecule type" value="Genomic_DNA"/>
</dbReference>
<keyword evidence="8" id="KW-1185">Reference proteome</keyword>
<feature type="compositionally biased region" description="Basic and acidic residues" evidence="5">
    <location>
        <begin position="253"/>
        <end position="266"/>
    </location>
</feature>
<dbReference type="PANTHER" id="PTHR13112:SF0">
    <property type="entry name" value="FI21285P1"/>
    <property type="match status" value="1"/>
</dbReference>
<organism evidence="7 8">
    <name type="scientific">Dinothrombium tinctorium</name>
    <dbReference type="NCBI Taxonomy" id="1965070"/>
    <lineage>
        <taxon>Eukaryota</taxon>
        <taxon>Metazoa</taxon>
        <taxon>Ecdysozoa</taxon>
        <taxon>Arthropoda</taxon>
        <taxon>Chelicerata</taxon>
        <taxon>Arachnida</taxon>
        <taxon>Acari</taxon>
        <taxon>Acariformes</taxon>
        <taxon>Trombidiformes</taxon>
        <taxon>Prostigmata</taxon>
        <taxon>Anystina</taxon>
        <taxon>Parasitengona</taxon>
        <taxon>Trombidioidea</taxon>
        <taxon>Trombidiidae</taxon>
        <taxon>Dinothrombium</taxon>
    </lineage>
</organism>
<evidence type="ECO:0000256" key="4">
    <source>
        <dbReference type="ARBA" id="ARBA00023242"/>
    </source>
</evidence>
<dbReference type="GO" id="GO:0003729">
    <property type="term" value="F:mRNA binding"/>
    <property type="evidence" value="ECO:0007669"/>
    <property type="project" value="TreeGrafter"/>
</dbReference>
<dbReference type="InterPro" id="IPR035979">
    <property type="entry name" value="RBD_domain_sf"/>
</dbReference>
<dbReference type="InterPro" id="IPR039722">
    <property type="entry name" value="Upf3"/>
</dbReference>
<dbReference type="PANTHER" id="PTHR13112">
    <property type="entry name" value="UPF3 REGULATOR OF NONSENSE TRANSCRIPTS-LIKE PROTEIN"/>
    <property type="match status" value="1"/>
</dbReference>
<dbReference type="InterPro" id="IPR005120">
    <property type="entry name" value="UPF3_dom"/>
</dbReference>
<keyword evidence="4" id="KW-0539">Nucleus</keyword>
<evidence type="ECO:0000256" key="5">
    <source>
        <dbReference type="SAM" id="MobiDB-lite"/>
    </source>
</evidence>
<dbReference type="Proteomes" id="UP000285301">
    <property type="component" value="Unassembled WGS sequence"/>
</dbReference>
<feature type="compositionally biased region" description="Low complexity" evidence="5">
    <location>
        <begin position="349"/>
        <end position="360"/>
    </location>
</feature>
<feature type="compositionally biased region" description="Basic and acidic residues" evidence="5">
    <location>
        <begin position="323"/>
        <end position="344"/>
    </location>
</feature>
<dbReference type="Gene3D" id="3.30.70.330">
    <property type="match status" value="1"/>
</dbReference>
<dbReference type="GO" id="GO:0005730">
    <property type="term" value="C:nucleolus"/>
    <property type="evidence" value="ECO:0007669"/>
    <property type="project" value="TreeGrafter"/>
</dbReference>
<comment type="similarity">
    <text evidence="2">Belongs to the RENT3 family.</text>
</comment>
<evidence type="ECO:0000256" key="2">
    <source>
        <dbReference type="ARBA" id="ARBA00005991"/>
    </source>
</evidence>
<feature type="domain" description="UPF3" evidence="6">
    <location>
        <begin position="37"/>
        <end position="210"/>
    </location>
</feature>
<reference evidence="7 8" key="1">
    <citation type="journal article" date="2018" name="Gigascience">
        <title>Genomes of trombidid mites reveal novel predicted allergens and laterally-transferred genes associated with secondary metabolism.</title>
        <authorList>
            <person name="Dong X."/>
            <person name="Chaisiri K."/>
            <person name="Xia D."/>
            <person name="Armstrong S.D."/>
            <person name="Fang Y."/>
            <person name="Donnelly M.J."/>
            <person name="Kadowaki T."/>
            <person name="McGarry J.W."/>
            <person name="Darby A.C."/>
            <person name="Makepeace B.L."/>
        </authorList>
    </citation>
    <scope>NUCLEOTIDE SEQUENCE [LARGE SCALE GENOMIC DNA]</scope>
    <source>
        <strain evidence="7">UoL-WK</strain>
    </source>
</reference>
<feature type="compositionally biased region" description="Basic and acidic residues" evidence="5">
    <location>
        <begin position="298"/>
        <end position="314"/>
    </location>
</feature>
<evidence type="ECO:0000256" key="1">
    <source>
        <dbReference type="ARBA" id="ARBA00004123"/>
    </source>
</evidence>
<feature type="compositionally biased region" description="Basic and acidic residues" evidence="5">
    <location>
        <begin position="217"/>
        <end position="242"/>
    </location>
</feature>
<dbReference type="GO" id="GO:0045727">
    <property type="term" value="P:positive regulation of translation"/>
    <property type="evidence" value="ECO:0007669"/>
    <property type="project" value="TreeGrafter"/>
</dbReference>
<evidence type="ECO:0000313" key="8">
    <source>
        <dbReference type="Proteomes" id="UP000285301"/>
    </source>
</evidence>
<evidence type="ECO:0000256" key="3">
    <source>
        <dbReference type="ARBA" id="ARBA00023161"/>
    </source>
</evidence>
<feature type="compositionally biased region" description="Basic and acidic residues" evidence="5">
    <location>
        <begin position="280"/>
        <end position="289"/>
    </location>
</feature>
<evidence type="ECO:0000259" key="6">
    <source>
        <dbReference type="Pfam" id="PF03467"/>
    </source>
</evidence>
<comment type="caution">
    <text evidence="7">The sequence shown here is derived from an EMBL/GenBank/DDBJ whole genome shotgun (WGS) entry which is preliminary data.</text>
</comment>
<dbReference type="STRING" id="1965070.A0A3S3QC47"/>